<dbReference type="EMBL" id="JAYMYQ010000004">
    <property type="protein sequence ID" value="KAK7339146.1"/>
    <property type="molecule type" value="Genomic_DNA"/>
</dbReference>
<dbReference type="AlphaFoldDB" id="A0AAN9LP15"/>
<organism evidence="1 2">
    <name type="scientific">Canavalia gladiata</name>
    <name type="common">Sword bean</name>
    <name type="synonym">Dolichos gladiatus</name>
    <dbReference type="NCBI Taxonomy" id="3824"/>
    <lineage>
        <taxon>Eukaryota</taxon>
        <taxon>Viridiplantae</taxon>
        <taxon>Streptophyta</taxon>
        <taxon>Embryophyta</taxon>
        <taxon>Tracheophyta</taxon>
        <taxon>Spermatophyta</taxon>
        <taxon>Magnoliopsida</taxon>
        <taxon>eudicotyledons</taxon>
        <taxon>Gunneridae</taxon>
        <taxon>Pentapetalae</taxon>
        <taxon>rosids</taxon>
        <taxon>fabids</taxon>
        <taxon>Fabales</taxon>
        <taxon>Fabaceae</taxon>
        <taxon>Papilionoideae</taxon>
        <taxon>50 kb inversion clade</taxon>
        <taxon>NPAAA clade</taxon>
        <taxon>indigoferoid/millettioid clade</taxon>
        <taxon>Phaseoleae</taxon>
        <taxon>Canavalia</taxon>
    </lineage>
</organism>
<evidence type="ECO:0000313" key="1">
    <source>
        <dbReference type="EMBL" id="KAK7339146.1"/>
    </source>
</evidence>
<dbReference type="Proteomes" id="UP001367508">
    <property type="component" value="Unassembled WGS sequence"/>
</dbReference>
<comment type="caution">
    <text evidence="1">The sequence shown here is derived from an EMBL/GenBank/DDBJ whole genome shotgun (WGS) entry which is preliminary data.</text>
</comment>
<evidence type="ECO:0000313" key="2">
    <source>
        <dbReference type="Proteomes" id="UP001367508"/>
    </source>
</evidence>
<sequence length="154" mass="16865">MQLDVQSDLVNEIGVEMLAKICSHFPVEHVDVSDISYRFPSNAGSAVYMLPSFLVVVLFPFSKCGGDGLKTHTGLDHVNSSKVAANTIKALGLITKEQAHSVDSSIGKRDNQGKPSDSSFWFNQQLYLGPSKHLRGSTGNIYVITSLNMHNQWV</sequence>
<name>A0AAN9LP15_CANGL</name>
<protein>
    <submittedName>
        <fullName evidence="1">Uncharacterized protein</fullName>
    </submittedName>
</protein>
<proteinExistence type="predicted"/>
<accession>A0AAN9LP15</accession>
<keyword evidence="2" id="KW-1185">Reference proteome</keyword>
<gene>
    <name evidence="1" type="ORF">VNO77_19794</name>
</gene>
<reference evidence="1 2" key="1">
    <citation type="submission" date="2024-01" db="EMBL/GenBank/DDBJ databases">
        <title>The genomes of 5 underutilized Papilionoideae crops provide insights into root nodulation and disease resistanc.</title>
        <authorList>
            <person name="Jiang F."/>
        </authorList>
    </citation>
    <scope>NUCLEOTIDE SEQUENCE [LARGE SCALE GENOMIC DNA]</scope>
    <source>
        <strain evidence="1">LVBAO_FW01</strain>
        <tissue evidence="1">Leaves</tissue>
    </source>
</reference>